<reference evidence="1" key="1">
    <citation type="journal article" date="2022" name="Int. J. Mol. Sci.">
        <title>Draft Genome of Tanacetum Coccineum: Genomic Comparison of Closely Related Tanacetum-Family Plants.</title>
        <authorList>
            <person name="Yamashiro T."/>
            <person name="Shiraishi A."/>
            <person name="Nakayama K."/>
            <person name="Satake H."/>
        </authorList>
    </citation>
    <scope>NUCLEOTIDE SEQUENCE</scope>
</reference>
<evidence type="ECO:0000313" key="1">
    <source>
        <dbReference type="EMBL" id="GJT25295.1"/>
    </source>
</evidence>
<gene>
    <name evidence="1" type="ORF">Tco_0895232</name>
</gene>
<dbReference type="EMBL" id="BQNB010014203">
    <property type="protein sequence ID" value="GJT25295.1"/>
    <property type="molecule type" value="Genomic_DNA"/>
</dbReference>
<comment type="caution">
    <text evidence="1">The sequence shown here is derived from an EMBL/GenBank/DDBJ whole genome shotgun (WGS) entry which is preliminary data.</text>
</comment>
<sequence>MARFPTRQIMYSKGAIPSKTAADAKIDIKKWLNILKMAQCLQGPEVLKLLTGLLLFNPNSTISDEK</sequence>
<accession>A0ABQ5CEF1</accession>
<name>A0ABQ5CEF1_9ASTR</name>
<reference evidence="1" key="2">
    <citation type="submission" date="2022-01" db="EMBL/GenBank/DDBJ databases">
        <authorList>
            <person name="Yamashiro T."/>
            <person name="Shiraishi A."/>
            <person name="Satake H."/>
            <person name="Nakayama K."/>
        </authorList>
    </citation>
    <scope>NUCLEOTIDE SEQUENCE</scope>
</reference>
<evidence type="ECO:0000313" key="2">
    <source>
        <dbReference type="Proteomes" id="UP001151760"/>
    </source>
</evidence>
<dbReference type="Proteomes" id="UP001151760">
    <property type="component" value="Unassembled WGS sequence"/>
</dbReference>
<organism evidence="1 2">
    <name type="scientific">Tanacetum coccineum</name>
    <dbReference type="NCBI Taxonomy" id="301880"/>
    <lineage>
        <taxon>Eukaryota</taxon>
        <taxon>Viridiplantae</taxon>
        <taxon>Streptophyta</taxon>
        <taxon>Embryophyta</taxon>
        <taxon>Tracheophyta</taxon>
        <taxon>Spermatophyta</taxon>
        <taxon>Magnoliopsida</taxon>
        <taxon>eudicotyledons</taxon>
        <taxon>Gunneridae</taxon>
        <taxon>Pentapetalae</taxon>
        <taxon>asterids</taxon>
        <taxon>campanulids</taxon>
        <taxon>Asterales</taxon>
        <taxon>Asteraceae</taxon>
        <taxon>Asteroideae</taxon>
        <taxon>Anthemideae</taxon>
        <taxon>Anthemidinae</taxon>
        <taxon>Tanacetum</taxon>
    </lineage>
</organism>
<protein>
    <submittedName>
        <fullName evidence="1">Uncharacterized protein</fullName>
    </submittedName>
</protein>
<proteinExistence type="predicted"/>
<keyword evidence="2" id="KW-1185">Reference proteome</keyword>